<sequence length="716" mass="82066">MKYFTTLILVFTSISIFSQKVYDYPEAPKDSTTNVYFDEVIADPYQWMEDPNNPELDEWLDEQVSITKKLSSRQTNFWSLRKQVAAMFRIQRENTRDYVEVESKKDKFDTKHEWNPYTSSSDFFYKLEEQNNWKKLIKGNELIKKKGDHVLYRHSSINEKENLMALAVSLNGSDWATGYIFDLTTGQKFPYTIENIRTGSNFEWNGRDLYYTSYNKPKEGRELLDKATGQKLNKLSLSKTDVQPELVYKNPDTTGINGFSFDILNEKLRLYHPVNSRGKWYRSISIADLTQENFFPRRFIVYPADDKQELRIVHTKNDSIFLRTNIGAPNGKVLLANINTPNKLSELIPEYDLDLQYVNKLGKGKLACIYRKDGQNFALIFDMKGELIRKIDFPKGKRLNDFYELSDEAEYTNFSINSFYHPKTWYQLNLKTLEFKPAESVIVPFGVENLETRFVTYTSKDGIEVDMYITCDKNTVLDGTNPVLMYGYGGYGTTVEPFFEKTTGLLLAHGGILAVPNVRGGGGKGDDWALAGRKLNKQKAIDDFIAAGEYLIDNKYTNPDKLVINGGSHGALLVESSAIQRPELFKAVIAEAGPYDMLRFSKFTVGGLSGNLKEFGNPDNIEDYKNLKSYSPLHNIEDGKLYPNTLLITGDTDDRVPPLHTYKFLAKLQEEADPKGLYHMYITPGSGHGGALSQEDWEAKTLYEYYFMFEQLGIKI</sequence>
<dbReference type="RefSeq" id="WP_309562413.1">
    <property type="nucleotide sequence ID" value="NZ_JAVJIU010000004.1"/>
</dbReference>
<keyword evidence="5" id="KW-0720">Serine protease</keyword>
<name>A0ABU1ET25_9FLAO</name>
<evidence type="ECO:0000313" key="8">
    <source>
        <dbReference type="EMBL" id="MDR5591552.1"/>
    </source>
</evidence>
<accession>A0ABU1ET25</accession>
<keyword evidence="3" id="KW-0645">Protease</keyword>
<dbReference type="InterPro" id="IPR029058">
    <property type="entry name" value="AB_hydrolase_fold"/>
</dbReference>
<dbReference type="SUPFAM" id="SSF53474">
    <property type="entry name" value="alpha/beta-Hydrolases"/>
    <property type="match status" value="1"/>
</dbReference>
<dbReference type="PANTHER" id="PTHR42881">
    <property type="entry name" value="PROLYL ENDOPEPTIDASE"/>
    <property type="match status" value="1"/>
</dbReference>
<evidence type="ECO:0000256" key="4">
    <source>
        <dbReference type="ARBA" id="ARBA00022801"/>
    </source>
</evidence>
<feature type="domain" description="Peptidase S9 prolyl oligopeptidase catalytic" evidence="6">
    <location>
        <begin position="502"/>
        <end position="713"/>
    </location>
</feature>
<evidence type="ECO:0000256" key="3">
    <source>
        <dbReference type="ARBA" id="ARBA00022670"/>
    </source>
</evidence>
<gene>
    <name evidence="8" type="ORF">RE431_12965</name>
</gene>
<evidence type="ECO:0000256" key="1">
    <source>
        <dbReference type="ARBA" id="ARBA00001070"/>
    </source>
</evidence>
<dbReference type="PRINTS" id="PR00862">
    <property type="entry name" value="PROLIGOPTASE"/>
</dbReference>
<dbReference type="Gene3D" id="2.130.10.120">
    <property type="entry name" value="Prolyl oligopeptidase, N-terminal domain"/>
    <property type="match status" value="1"/>
</dbReference>
<dbReference type="InterPro" id="IPR051167">
    <property type="entry name" value="Prolyl_oligopep/macrocyclase"/>
</dbReference>
<evidence type="ECO:0000259" key="7">
    <source>
        <dbReference type="Pfam" id="PF02897"/>
    </source>
</evidence>
<comment type="caution">
    <text evidence="8">The sequence shown here is derived from an EMBL/GenBank/DDBJ whole genome shotgun (WGS) entry which is preliminary data.</text>
</comment>
<evidence type="ECO:0000313" key="9">
    <source>
        <dbReference type="Proteomes" id="UP001257234"/>
    </source>
</evidence>
<dbReference type="Pfam" id="PF02897">
    <property type="entry name" value="Peptidase_S9_N"/>
    <property type="match status" value="1"/>
</dbReference>
<dbReference type="Proteomes" id="UP001257234">
    <property type="component" value="Unassembled WGS sequence"/>
</dbReference>
<dbReference type="Gene3D" id="3.40.50.1820">
    <property type="entry name" value="alpha/beta hydrolase"/>
    <property type="match status" value="1"/>
</dbReference>
<dbReference type="InterPro" id="IPR001375">
    <property type="entry name" value="Peptidase_S9_cat"/>
</dbReference>
<reference evidence="9" key="1">
    <citation type="submission" date="2023-07" db="EMBL/GenBank/DDBJ databases">
        <title>Christiangramia sp. SM2212., a novel bacterium of the family Flavobacteriaceae isolated from the sea sediment.</title>
        <authorList>
            <person name="Wang J."/>
            <person name="Zhang X."/>
        </authorList>
    </citation>
    <scope>NUCLEOTIDE SEQUENCE [LARGE SCALE GENOMIC DNA]</scope>
    <source>
        <strain evidence="9">SM2212</strain>
    </source>
</reference>
<dbReference type="InterPro" id="IPR023302">
    <property type="entry name" value="Pept_S9A_N"/>
</dbReference>
<evidence type="ECO:0000259" key="6">
    <source>
        <dbReference type="Pfam" id="PF00326"/>
    </source>
</evidence>
<dbReference type="EC" id="3.4.21.26" evidence="2"/>
<feature type="domain" description="Peptidase S9A N-terminal" evidence="7">
    <location>
        <begin position="25"/>
        <end position="437"/>
    </location>
</feature>
<dbReference type="PANTHER" id="PTHR42881:SF2">
    <property type="entry name" value="PROLYL ENDOPEPTIDASE"/>
    <property type="match status" value="1"/>
</dbReference>
<comment type="catalytic activity">
    <reaction evidence="1">
        <text>Hydrolysis of Pro-|-Xaa &gt;&gt; Ala-|-Xaa in oligopeptides.</text>
        <dbReference type="EC" id="3.4.21.26"/>
    </reaction>
</comment>
<evidence type="ECO:0000256" key="2">
    <source>
        <dbReference type="ARBA" id="ARBA00011897"/>
    </source>
</evidence>
<dbReference type="SUPFAM" id="SSF50993">
    <property type="entry name" value="Peptidase/esterase 'gauge' domain"/>
    <property type="match status" value="1"/>
</dbReference>
<keyword evidence="4" id="KW-0378">Hydrolase</keyword>
<dbReference type="EMBL" id="JAVJIU010000004">
    <property type="protein sequence ID" value="MDR5591552.1"/>
    <property type="molecule type" value="Genomic_DNA"/>
</dbReference>
<protein>
    <recommendedName>
        <fullName evidence="2">prolyl oligopeptidase</fullName>
        <ecNumber evidence="2">3.4.21.26</ecNumber>
    </recommendedName>
</protein>
<proteinExistence type="predicted"/>
<keyword evidence="9" id="KW-1185">Reference proteome</keyword>
<organism evidence="8 9">
    <name type="scientific">Christiangramia sediminicola</name>
    <dbReference type="NCBI Taxonomy" id="3073267"/>
    <lineage>
        <taxon>Bacteria</taxon>
        <taxon>Pseudomonadati</taxon>
        <taxon>Bacteroidota</taxon>
        <taxon>Flavobacteriia</taxon>
        <taxon>Flavobacteriales</taxon>
        <taxon>Flavobacteriaceae</taxon>
        <taxon>Christiangramia</taxon>
    </lineage>
</organism>
<dbReference type="Pfam" id="PF00326">
    <property type="entry name" value="Peptidase_S9"/>
    <property type="match status" value="1"/>
</dbReference>
<dbReference type="InterPro" id="IPR002470">
    <property type="entry name" value="Peptidase_S9A"/>
</dbReference>
<evidence type="ECO:0000256" key="5">
    <source>
        <dbReference type="ARBA" id="ARBA00022825"/>
    </source>
</evidence>